<comment type="caution">
    <text evidence="4">The sequence shown here is derived from an EMBL/GenBank/DDBJ whole genome shotgun (WGS) entry which is preliminary data.</text>
</comment>
<organism evidence="4 5">
    <name type="scientific">Roseimicrobium gellanilyticum</name>
    <dbReference type="NCBI Taxonomy" id="748857"/>
    <lineage>
        <taxon>Bacteria</taxon>
        <taxon>Pseudomonadati</taxon>
        <taxon>Verrucomicrobiota</taxon>
        <taxon>Verrucomicrobiia</taxon>
        <taxon>Verrucomicrobiales</taxon>
        <taxon>Verrucomicrobiaceae</taxon>
        <taxon>Roseimicrobium</taxon>
    </lineage>
</organism>
<dbReference type="InterPro" id="IPR000182">
    <property type="entry name" value="GNAT_dom"/>
</dbReference>
<evidence type="ECO:0000313" key="4">
    <source>
        <dbReference type="EMBL" id="RBP45101.1"/>
    </source>
</evidence>
<dbReference type="AlphaFoldDB" id="A0A366HP07"/>
<dbReference type="InterPro" id="IPR050832">
    <property type="entry name" value="Bact_Acetyltransf"/>
</dbReference>
<feature type="domain" description="N-acetyltransferase" evidence="3">
    <location>
        <begin position="8"/>
        <end position="152"/>
    </location>
</feature>
<dbReference type="PANTHER" id="PTHR43877:SF2">
    <property type="entry name" value="AMINOALKYLPHOSPHONATE N-ACETYLTRANSFERASE-RELATED"/>
    <property type="match status" value="1"/>
</dbReference>
<dbReference type="RefSeq" id="WP_113958243.1">
    <property type="nucleotide sequence ID" value="NZ_QNRR01000003.1"/>
</dbReference>
<dbReference type="Proteomes" id="UP000253426">
    <property type="component" value="Unassembled WGS sequence"/>
</dbReference>
<gene>
    <name evidence="4" type="ORF">DES53_10397</name>
</gene>
<dbReference type="Gene3D" id="3.40.630.30">
    <property type="match status" value="1"/>
</dbReference>
<keyword evidence="1 4" id="KW-0808">Transferase</keyword>
<evidence type="ECO:0000256" key="2">
    <source>
        <dbReference type="ARBA" id="ARBA00023315"/>
    </source>
</evidence>
<dbReference type="InterPro" id="IPR016181">
    <property type="entry name" value="Acyl_CoA_acyltransferase"/>
</dbReference>
<proteinExistence type="predicted"/>
<keyword evidence="2" id="KW-0012">Acyltransferase</keyword>
<evidence type="ECO:0000313" key="5">
    <source>
        <dbReference type="Proteomes" id="UP000253426"/>
    </source>
</evidence>
<dbReference type="PANTHER" id="PTHR43877">
    <property type="entry name" value="AMINOALKYLPHOSPHONATE N-ACETYLTRANSFERASE-RELATED-RELATED"/>
    <property type="match status" value="1"/>
</dbReference>
<name>A0A366HP07_9BACT</name>
<keyword evidence="5" id="KW-1185">Reference proteome</keyword>
<dbReference type="EMBL" id="QNRR01000003">
    <property type="protein sequence ID" value="RBP45101.1"/>
    <property type="molecule type" value="Genomic_DNA"/>
</dbReference>
<sequence>MAADLTDLVIRELTVDEFPQILPLIEQHNSKLDPGELRRRLESMIPHGYRCIAAFMGGRMVGVAGYWVSARFYCGEYMDVDNVFVLPELRSHGIGWRMMDWLHEKAQELRCKVVMLDSYTTYVDAHRFYLRMGYEILGYHFIKRLPESPQPA</sequence>
<evidence type="ECO:0000259" key="3">
    <source>
        <dbReference type="PROSITE" id="PS51186"/>
    </source>
</evidence>
<dbReference type="OrthoDB" id="9805924at2"/>
<dbReference type="GO" id="GO:0016747">
    <property type="term" value="F:acyltransferase activity, transferring groups other than amino-acyl groups"/>
    <property type="evidence" value="ECO:0007669"/>
    <property type="project" value="InterPro"/>
</dbReference>
<dbReference type="CDD" id="cd04301">
    <property type="entry name" value="NAT_SF"/>
    <property type="match status" value="1"/>
</dbReference>
<protein>
    <submittedName>
        <fullName evidence="4">N-acetylglutamate synthase-like GNAT family acetyltransferase</fullName>
    </submittedName>
</protein>
<dbReference type="PROSITE" id="PS51186">
    <property type="entry name" value="GNAT"/>
    <property type="match status" value="1"/>
</dbReference>
<dbReference type="Pfam" id="PF00583">
    <property type="entry name" value="Acetyltransf_1"/>
    <property type="match status" value="1"/>
</dbReference>
<accession>A0A366HP07</accession>
<dbReference type="SUPFAM" id="SSF55729">
    <property type="entry name" value="Acyl-CoA N-acyltransferases (Nat)"/>
    <property type="match status" value="1"/>
</dbReference>
<evidence type="ECO:0000256" key="1">
    <source>
        <dbReference type="ARBA" id="ARBA00022679"/>
    </source>
</evidence>
<reference evidence="4 5" key="1">
    <citation type="submission" date="2018-06" db="EMBL/GenBank/DDBJ databases">
        <title>Genomic Encyclopedia of Type Strains, Phase IV (KMG-IV): sequencing the most valuable type-strain genomes for metagenomic binning, comparative biology and taxonomic classification.</title>
        <authorList>
            <person name="Goeker M."/>
        </authorList>
    </citation>
    <scope>NUCLEOTIDE SEQUENCE [LARGE SCALE GENOMIC DNA]</scope>
    <source>
        <strain evidence="4 5">DSM 25532</strain>
    </source>
</reference>